<dbReference type="SUPFAM" id="SSF47413">
    <property type="entry name" value="lambda repressor-like DNA-binding domains"/>
    <property type="match status" value="1"/>
</dbReference>
<accession>A0A0J6S535</accession>
<evidence type="ECO:0000259" key="2">
    <source>
        <dbReference type="PROSITE" id="PS50943"/>
    </source>
</evidence>
<evidence type="ECO:0000313" key="3">
    <source>
        <dbReference type="EMBL" id="KMO28563.1"/>
    </source>
</evidence>
<dbReference type="CDD" id="cd02209">
    <property type="entry name" value="cupin_XRE_C"/>
    <property type="match status" value="1"/>
</dbReference>
<sequence>MAKVTMRPAPCPDAVSRAFGDRVRASRERAELTLEQFSKQSGVSRAMLSKVERGEKSPTIGIAKRIAYALNTPLSTLMGDEASRHAFALVRKSQRHVFHDAKTGFERHLLSPIMAGLSVEVVLHRLPARTSTGRLPPYPAGAGKQVVAARGRVVVGFGREEIVLEEGDSLYFVPDVEHWFDNRTDQAAEYYLVISALPPPRTS</sequence>
<dbReference type="InterPro" id="IPR013096">
    <property type="entry name" value="Cupin_2"/>
</dbReference>
<dbReference type="Gene3D" id="1.10.260.40">
    <property type="entry name" value="lambda repressor-like DNA-binding domains"/>
    <property type="match status" value="1"/>
</dbReference>
<dbReference type="PROSITE" id="PS50943">
    <property type="entry name" value="HTH_CROC1"/>
    <property type="match status" value="1"/>
</dbReference>
<dbReference type="InterPro" id="IPR010982">
    <property type="entry name" value="Lambda_DNA-bd_dom_sf"/>
</dbReference>
<dbReference type="Proteomes" id="UP000035929">
    <property type="component" value="Unassembled WGS sequence"/>
</dbReference>
<dbReference type="PATRIC" id="fig|270351.6.peg.3627"/>
<dbReference type="SMART" id="SM00530">
    <property type="entry name" value="HTH_XRE"/>
    <property type="match status" value="1"/>
</dbReference>
<dbReference type="Pfam" id="PF07883">
    <property type="entry name" value="Cupin_2"/>
    <property type="match status" value="1"/>
</dbReference>
<dbReference type="GO" id="GO:0005829">
    <property type="term" value="C:cytosol"/>
    <property type="evidence" value="ECO:0007669"/>
    <property type="project" value="TreeGrafter"/>
</dbReference>
<dbReference type="CDD" id="cd00093">
    <property type="entry name" value="HTH_XRE"/>
    <property type="match status" value="1"/>
</dbReference>
<comment type="caution">
    <text evidence="3">The sequence shown here is derived from an EMBL/GenBank/DDBJ whole genome shotgun (WGS) entry which is preliminary data.</text>
</comment>
<dbReference type="AlphaFoldDB" id="A0A0J6S535"/>
<dbReference type="SUPFAM" id="SSF51182">
    <property type="entry name" value="RmlC-like cupins"/>
    <property type="match status" value="1"/>
</dbReference>
<dbReference type="Pfam" id="PF01381">
    <property type="entry name" value="HTH_3"/>
    <property type="match status" value="1"/>
</dbReference>
<dbReference type="Gene3D" id="2.60.120.10">
    <property type="entry name" value="Jelly Rolls"/>
    <property type="match status" value="1"/>
</dbReference>
<dbReference type="EMBL" id="LABX01000243">
    <property type="protein sequence ID" value="KMO28563.1"/>
    <property type="molecule type" value="Genomic_DNA"/>
</dbReference>
<reference evidence="3 4" key="1">
    <citation type="submission" date="2015-03" db="EMBL/GenBank/DDBJ databases">
        <title>Genome sequencing of Methylobacterium aquaticum DSM16371 type strain.</title>
        <authorList>
            <person name="Chaudhry V."/>
            <person name="Patil P.B."/>
        </authorList>
    </citation>
    <scope>NUCLEOTIDE SEQUENCE [LARGE SCALE GENOMIC DNA]</scope>
    <source>
        <strain evidence="3 4">DSM 16371</strain>
    </source>
</reference>
<protein>
    <recommendedName>
        <fullName evidence="2">HTH cro/C1-type domain-containing protein</fullName>
    </recommendedName>
</protein>
<name>A0A0J6S535_9HYPH</name>
<dbReference type="PANTHER" id="PTHR46797:SF1">
    <property type="entry name" value="METHYLPHOSPHONATE SYNTHASE"/>
    <property type="match status" value="1"/>
</dbReference>
<gene>
    <name evidence="3" type="ORF">VP06_27215</name>
</gene>
<dbReference type="InterPro" id="IPR014710">
    <property type="entry name" value="RmlC-like_jellyroll"/>
</dbReference>
<evidence type="ECO:0000256" key="1">
    <source>
        <dbReference type="ARBA" id="ARBA00023125"/>
    </source>
</evidence>
<dbReference type="InterPro" id="IPR011051">
    <property type="entry name" value="RmlC_Cupin_sf"/>
</dbReference>
<keyword evidence="1" id="KW-0238">DNA-binding</keyword>
<dbReference type="GO" id="GO:0003677">
    <property type="term" value="F:DNA binding"/>
    <property type="evidence" value="ECO:0007669"/>
    <property type="project" value="UniProtKB-KW"/>
</dbReference>
<organism evidence="3 4">
    <name type="scientific">Methylobacterium aquaticum</name>
    <dbReference type="NCBI Taxonomy" id="270351"/>
    <lineage>
        <taxon>Bacteria</taxon>
        <taxon>Pseudomonadati</taxon>
        <taxon>Pseudomonadota</taxon>
        <taxon>Alphaproteobacteria</taxon>
        <taxon>Hyphomicrobiales</taxon>
        <taxon>Methylobacteriaceae</taxon>
        <taxon>Methylobacterium</taxon>
    </lineage>
</organism>
<evidence type="ECO:0000313" key="4">
    <source>
        <dbReference type="Proteomes" id="UP000035929"/>
    </source>
</evidence>
<feature type="domain" description="HTH cro/C1-type" evidence="2">
    <location>
        <begin position="23"/>
        <end position="77"/>
    </location>
</feature>
<dbReference type="OrthoDB" id="189170at2"/>
<dbReference type="InterPro" id="IPR001387">
    <property type="entry name" value="Cro/C1-type_HTH"/>
</dbReference>
<dbReference type="GO" id="GO:0003700">
    <property type="term" value="F:DNA-binding transcription factor activity"/>
    <property type="evidence" value="ECO:0007669"/>
    <property type="project" value="TreeGrafter"/>
</dbReference>
<dbReference type="InterPro" id="IPR050807">
    <property type="entry name" value="TransReg_Diox_bact_type"/>
</dbReference>
<dbReference type="PANTHER" id="PTHR46797">
    <property type="entry name" value="HTH-TYPE TRANSCRIPTIONAL REGULATOR"/>
    <property type="match status" value="1"/>
</dbReference>
<proteinExistence type="predicted"/>